<dbReference type="Pfam" id="PF06458">
    <property type="entry name" value="MucBP"/>
    <property type="match status" value="2"/>
</dbReference>
<dbReference type="Gene3D" id="3.10.20.320">
    <property type="entry name" value="Putative peptidoglycan bound protein (lpxtg motif)"/>
    <property type="match status" value="1"/>
</dbReference>
<keyword evidence="2" id="KW-0472">Membrane</keyword>
<organism evidence="4 5">
    <name type="scientific">Candidatus Nanogingivalis gingivitcus</name>
    <dbReference type="NCBI Taxonomy" id="2171992"/>
    <lineage>
        <taxon>Bacteria</taxon>
        <taxon>Candidatus Saccharimonadota</taxon>
        <taxon>Candidatus Nanosyncoccalia</taxon>
        <taxon>Candidatus Nanogingivales</taxon>
        <taxon>Candidatus Nanogingivalaceae</taxon>
        <taxon>Candidatus Nanogingivalis</taxon>
    </lineage>
</organism>
<feature type="transmembrane region" description="Helical" evidence="2">
    <location>
        <begin position="481"/>
        <end position="500"/>
    </location>
</feature>
<name>A0ABY0FKT0_9BACT</name>
<dbReference type="EMBL" id="PRLK01000001">
    <property type="protein sequence ID" value="RYC72959.1"/>
    <property type="molecule type" value="Genomic_DNA"/>
</dbReference>
<keyword evidence="5" id="KW-1185">Reference proteome</keyword>
<evidence type="ECO:0000259" key="3">
    <source>
        <dbReference type="Pfam" id="PF06458"/>
    </source>
</evidence>
<evidence type="ECO:0000313" key="5">
    <source>
        <dbReference type="Proteomes" id="UP001190925"/>
    </source>
</evidence>
<gene>
    <name evidence="4" type="ORF">G6CMJM_00061</name>
</gene>
<comment type="caution">
    <text evidence="4">The sequence shown here is derived from an EMBL/GenBank/DDBJ whole genome shotgun (WGS) entry which is preliminary data.</text>
</comment>
<dbReference type="InterPro" id="IPR009459">
    <property type="entry name" value="MucBP_dom"/>
</dbReference>
<evidence type="ECO:0000256" key="2">
    <source>
        <dbReference type="SAM" id="Phobius"/>
    </source>
</evidence>
<reference evidence="4 5" key="1">
    <citation type="journal article" date="2018" name="bioRxiv">
        <title>Evidence of independent acquisition and adaption of ultra-small bacteria to human hosts across the highly diverse yet reduced genomes of the phylum Saccharibacteria.</title>
        <authorList>
            <person name="McLean J.S."/>
            <person name="Bor B."/>
            <person name="To T.T."/>
            <person name="Liu Q."/>
            <person name="Kearns K.A."/>
            <person name="Solden L.M."/>
            <person name="Wrighton K.C."/>
            <person name="He X."/>
            <person name="Shi W."/>
        </authorList>
    </citation>
    <scope>NUCLEOTIDE SEQUENCE [LARGE SCALE GENOMIC DNA]</scope>
    <source>
        <strain evidence="4 5">TM7_CMJM_G6_1_HOT_870</strain>
    </source>
</reference>
<keyword evidence="1" id="KW-0677">Repeat</keyword>
<dbReference type="Proteomes" id="UP001190925">
    <property type="component" value="Unassembled WGS sequence"/>
</dbReference>
<protein>
    <recommendedName>
        <fullName evidence="3">MucBP domain-containing protein</fullName>
    </recommendedName>
</protein>
<keyword evidence="2" id="KW-1133">Transmembrane helix</keyword>
<evidence type="ECO:0000313" key="4">
    <source>
        <dbReference type="EMBL" id="RYC72959.1"/>
    </source>
</evidence>
<reference evidence="4 5" key="2">
    <citation type="journal article" date="2020" name="Cell Rep.">
        <title>Acquisition and Adaptation of Ultra-small Parasitic Reduced Genome Bacteria to Mammalian Hosts.</title>
        <authorList>
            <person name="McLean J.S."/>
            <person name="Bor B."/>
            <person name="Kerns K.A."/>
            <person name="Liu Q."/>
            <person name="To T.T."/>
            <person name="Solden L."/>
            <person name="Hendrickson E.L."/>
            <person name="Wrighton K."/>
            <person name="Shi W."/>
            <person name="He X."/>
        </authorList>
    </citation>
    <scope>NUCLEOTIDE SEQUENCE [LARGE SCALE GENOMIC DNA]</scope>
    <source>
        <strain evidence="4 5">TM7_CMJM_G6_1_HOT_870</strain>
    </source>
</reference>
<feature type="domain" description="MucBP" evidence="3">
    <location>
        <begin position="379"/>
        <end position="448"/>
    </location>
</feature>
<sequence length="505" mass="57259">MWVSPAEMTSFVKEVKKVKPVIYLEENNELNASKPNIHTSIGPSTKQVDGKTINTEAYNVDQSMNLHYKATLNFENIRDSLRVLWGRTDKIRSWKGYLKAVFDSRLEFDRDVEIAFESTWQKIDSARQQELGAKSVRQNGNKTTITFSTERLKQMKNANGEYEVNIPITLIDPKAFAELSFEDFMKPMWLSVADNFSRGINAVITEESYNKISTSDNPVIKVGGQINLEITGDIGGFGGTQTYSNGDPKADDVYARLFPTGSLDVDFYTMDEKEQLTAPIDKDGKKVDSKVWHYQGRSKHSKYADNDYRNYSDSFLMMDAKNKTIPDLTKGNIKKPVEISHPEIPGYTFVKLKEDEGIGTYNYKENKKRRLLYLKNSSIIVDHITNDGKKVSETEYRTGKIGEKYNTKDKGIVKIDGKEYEYMMLSDSSDLPVGQFGDHVKHITYIYKPKTEVAKEKGKIINKINDILSPLTGVVKNNPNALLVLLPIGISLVISGILFARARRK</sequence>
<proteinExistence type="predicted"/>
<accession>A0ABY0FKT0</accession>
<keyword evidence="2" id="KW-0812">Transmembrane</keyword>
<evidence type="ECO:0000256" key="1">
    <source>
        <dbReference type="ARBA" id="ARBA00022737"/>
    </source>
</evidence>
<feature type="domain" description="MucBP" evidence="3">
    <location>
        <begin position="319"/>
        <end position="362"/>
    </location>
</feature>